<keyword evidence="4 6" id="KW-1133">Transmembrane helix</keyword>
<feature type="transmembrane region" description="Helical" evidence="6">
    <location>
        <begin position="55"/>
        <end position="75"/>
    </location>
</feature>
<keyword evidence="9" id="KW-1185">Reference proteome</keyword>
<dbReference type="eggNOG" id="COG2333">
    <property type="taxonomic scope" value="Bacteria"/>
</dbReference>
<feature type="transmembrane region" description="Helical" evidence="6">
    <location>
        <begin position="490"/>
        <end position="510"/>
    </location>
</feature>
<dbReference type="InterPro" id="IPR035681">
    <property type="entry name" value="ComA-like_MBL"/>
</dbReference>
<feature type="transmembrane region" description="Helical" evidence="6">
    <location>
        <begin position="369"/>
        <end position="391"/>
    </location>
</feature>
<dbReference type="InterPro" id="IPR036866">
    <property type="entry name" value="RibonucZ/Hydroxyglut_hydro"/>
</dbReference>
<dbReference type="STRING" id="697281.Mahau_0678"/>
<evidence type="ECO:0000256" key="2">
    <source>
        <dbReference type="ARBA" id="ARBA00022475"/>
    </source>
</evidence>
<dbReference type="NCBIfam" id="TIGR00361">
    <property type="entry name" value="ComEC_Rec2"/>
    <property type="match status" value="1"/>
</dbReference>
<dbReference type="InterPro" id="IPR025405">
    <property type="entry name" value="DUF4131"/>
</dbReference>
<dbReference type="Gene3D" id="3.60.15.10">
    <property type="entry name" value="Ribonuclease Z/Hydroxyacylglutathione hydrolase-like"/>
    <property type="match status" value="1"/>
</dbReference>
<dbReference type="Pfam" id="PF13567">
    <property type="entry name" value="DUF4131"/>
    <property type="match status" value="1"/>
</dbReference>
<dbReference type="AlphaFoldDB" id="F4A0K2"/>
<dbReference type="InterPro" id="IPR004477">
    <property type="entry name" value="ComEC_N"/>
</dbReference>
<evidence type="ECO:0000256" key="1">
    <source>
        <dbReference type="ARBA" id="ARBA00004651"/>
    </source>
</evidence>
<sequence>MRFKRPAILVCLCYIGGLLLGYIVPYVSSTIVWAAAVIMLLMAAAFFMKRSNMAVISAICILFALFGLMKFQYSFHVVSDGLELLEGKDVSLAGTIINIFSDDKSKAAYALAVDNSQAKVRLTIYHDDEQPSYRCGDRIMVKGELRLPSGQRNPGGFDYKAYLKGQGIYHIMSANSRDVSYLGSKGVHSISDLFMNIKQRLTDSVDGFMPYPENTLLKGILFGYTADMPDMISEAYSATGMAHILAVSGMNVAFIPLIIYFIIKPFNSKPRFADGIAIAAIWVYAVISDLSPSVLRAAIMLSVLLGGRLLNRKADTLNSLSIAAIIILIINPLDIYNIGFMLSFAATASLLSIYKPIEDFLARFMPKALAEICAATLAPQIATLPIIAYYFNQIPTLSLLANIAIIPFNGFIFLAGLVLSALGALLPVVASTIAYPLYIILRSVNIFTLAMAGIPWVAINVPSPSIPLIVAYYITICAVFLWRRMSRRQVTSIAVALVFIIAIEAFTVWANDNRLKVVFLDVGQGDSILITTPSHKNILIDGGNRVDYMEDGFDAGQSIVLPYLKHNGIMHLDLIAYSHPDSDHMGGLVSVMNELRVDTVLYSIYDEKFLSTALNKGARVVKLAQGDRIEVDDGIVFEVLYPLAQPSFDGGNNDSLVLKLKYKNFSLLLPGDIESDAENELIQDADLESAVIKVPHHGSDTSSTDGFIAAVKPDVAVVSVGNNNFGQPSDNVIRRYYDAGAQVYRTDKHGAVSIVTDGWNMSVETVIER</sequence>
<dbReference type="InterPro" id="IPR001279">
    <property type="entry name" value="Metallo-B-lactamas"/>
</dbReference>
<dbReference type="PANTHER" id="PTHR30619:SF1">
    <property type="entry name" value="RECOMBINATION PROTEIN 2"/>
    <property type="match status" value="1"/>
</dbReference>
<dbReference type="GO" id="GO:0030420">
    <property type="term" value="P:establishment of competence for transformation"/>
    <property type="evidence" value="ECO:0007669"/>
    <property type="project" value="InterPro"/>
</dbReference>
<name>F4A0K2_MAHA5</name>
<dbReference type="GO" id="GO:0005886">
    <property type="term" value="C:plasma membrane"/>
    <property type="evidence" value="ECO:0007669"/>
    <property type="project" value="UniProtKB-SubCell"/>
</dbReference>
<evidence type="ECO:0000256" key="3">
    <source>
        <dbReference type="ARBA" id="ARBA00022692"/>
    </source>
</evidence>
<keyword evidence="5 6" id="KW-0472">Membrane</keyword>
<keyword evidence="3 6" id="KW-0812">Transmembrane</keyword>
<reference evidence="9" key="1">
    <citation type="submission" date="2010-11" db="EMBL/GenBank/DDBJ databases">
        <title>The complete genome of Mahella australiensis DSM 15567.</title>
        <authorList>
            <consortium name="US DOE Joint Genome Institute (JGI-PGF)"/>
            <person name="Lucas S."/>
            <person name="Copeland A."/>
            <person name="Lapidus A."/>
            <person name="Bruce D."/>
            <person name="Goodwin L."/>
            <person name="Pitluck S."/>
            <person name="Kyrpides N."/>
            <person name="Mavromatis K."/>
            <person name="Pagani I."/>
            <person name="Ivanova N."/>
            <person name="Teshima H."/>
            <person name="Brettin T."/>
            <person name="Detter J.C."/>
            <person name="Han C."/>
            <person name="Tapia R."/>
            <person name="Land M."/>
            <person name="Hauser L."/>
            <person name="Markowitz V."/>
            <person name="Cheng J.-F."/>
            <person name="Hugenholtz P."/>
            <person name="Woyke T."/>
            <person name="Wu D."/>
            <person name="Spring S."/>
            <person name="Pukall R."/>
            <person name="Steenblock K."/>
            <person name="Schneider S."/>
            <person name="Klenk H.-P."/>
            <person name="Eisen J.A."/>
        </authorList>
    </citation>
    <scope>NUCLEOTIDE SEQUENCE [LARGE SCALE GENOMIC DNA]</scope>
    <source>
        <strain evidence="9">DSM 15567 / CIP 107919 / 50-1 BON</strain>
    </source>
</reference>
<feature type="transmembrane region" description="Helical" evidence="6">
    <location>
        <begin position="30"/>
        <end position="48"/>
    </location>
</feature>
<comment type="subcellular location">
    <subcellularLocation>
        <location evidence="1">Cell membrane</location>
        <topology evidence="1">Multi-pass membrane protein</topology>
    </subcellularLocation>
</comment>
<evidence type="ECO:0000256" key="6">
    <source>
        <dbReference type="SAM" id="Phobius"/>
    </source>
</evidence>
<dbReference type="PANTHER" id="PTHR30619">
    <property type="entry name" value="DNA INTERNALIZATION/COMPETENCE PROTEIN COMEC/REC2"/>
    <property type="match status" value="1"/>
</dbReference>
<dbReference type="KEGG" id="mas:Mahau_0678"/>
<feature type="transmembrane region" description="Helical" evidence="6">
    <location>
        <begin position="241"/>
        <end position="263"/>
    </location>
</feature>
<dbReference type="InterPro" id="IPR052159">
    <property type="entry name" value="Competence_DNA_uptake"/>
</dbReference>
<dbReference type="Pfam" id="PF00753">
    <property type="entry name" value="Lactamase_B"/>
    <property type="match status" value="1"/>
</dbReference>
<dbReference type="RefSeq" id="WP_013780312.1">
    <property type="nucleotide sequence ID" value="NC_015520.1"/>
</dbReference>
<feature type="domain" description="Metallo-beta-lactamase" evidence="7">
    <location>
        <begin position="524"/>
        <end position="722"/>
    </location>
</feature>
<evidence type="ECO:0000256" key="4">
    <source>
        <dbReference type="ARBA" id="ARBA00022989"/>
    </source>
</evidence>
<dbReference type="SMART" id="SM00849">
    <property type="entry name" value="Lactamase_B"/>
    <property type="match status" value="1"/>
</dbReference>
<dbReference type="Pfam" id="PF03772">
    <property type="entry name" value="Competence"/>
    <property type="match status" value="1"/>
</dbReference>
<dbReference type="InterPro" id="IPR004797">
    <property type="entry name" value="Competence_ComEC/Rec2"/>
</dbReference>
<evidence type="ECO:0000259" key="7">
    <source>
        <dbReference type="SMART" id="SM00849"/>
    </source>
</evidence>
<dbReference type="eggNOG" id="COG0658">
    <property type="taxonomic scope" value="Bacteria"/>
</dbReference>
<dbReference type="CDD" id="cd07731">
    <property type="entry name" value="ComA-like_MBL-fold"/>
    <property type="match status" value="1"/>
</dbReference>
<feature type="transmembrane region" description="Helical" evidence="6">
    <location>
        <begin position="317"/>
        <end position="333"/>
    </location>
</feature>
<keyword evidence="2" id="KW-1003">Cell membrane</keyword>
<evidence type="ECO:0000256" key="5">
    <source>
        <dbReference type="ARBA" id="ARBA00023136"/>
    </source>
</evidence>
<feature type="transmembrane region" description="Helical" evidence="6">
    <location>
        <begin position="7"/>
        <end position="24"/>
    </location>
</feature>
<proteinExistence type="predicted"/>
<dbReference type="Proteomes" id="UP000008457">
    <property type="component" value="Chromosome"/>
</dbReference>
<feature type="transmembrane region" description="Helical" evidence="6">
    <location>
        <begin position="270"/>
        <end position="287"/>
    </location>
</feature>
<dbReference type="EMBL" id="CP002360">
    <property type="protein sequence ID" value="AEE95881.1"/>
    <property type="molecule type" value="Genomic_DNA"/>
</dbReference>
<feature type="transmembrane region" description="Helical" evidence="6">
    <location>
        <begin position="403"/>
        <end position="430"/>
    </location>
</feature>
<reference evidence="8 9" key="2">
    <citation type="journal article" date="2011" name="Stand. Genomic Sci.">
        <title>Complete genome sequence of Mahella australiensis type strain (50-1 BON).</title>
        <authorList>
            <person name="Sikorski J."/>
            <person name="Teshima H."/>
            <person name="Nolan M."/>
            <person name="Lucas S."/>
            <person name="Hammon N."/>
            <person name="Deshpande S."/>
            <person name="Cheng J.F."/>
            <person name="Pitluck S."/>
            <person name="Liolios K."/>
            <person name="Pagani I."/>
            <person name="Ivanova N."/>
            <person name="Huntemann M."/>
            <person name="Mavromatis K."/>
            <person name="Ovchinikova G."/>
            <person name="Pati A."/>
            <person name="Tapia R."/>
            <person name="Han C."/>
            <person name="Goodwin L."/>
            <person name="Chen A."/>
            <person name="Palaniappan K."/>
            <person name="Land M."/>
            <person name="Hauser L."/>
            <person name="Ngatchou-Djao O.D."/>
            <person name="Rohde M."/>
            <person name="Pukall R."/>
            <person name="Spring S."/>
            <person name="Abt B."/>
            <person name="Goker M."/>
            <person name="Detter J.C."/>
            <person name="Woyke T."/>
            <person name="Bristow J."/>
            <person name="Markowitz V."/>
            <person name="Hugenholtz P."/>
            <person name="Eisen J.A."/>
            <person name="Kyrpides N.C."/>
            <person name="Klenk H.P."/>
            <person name="Lapidus A."/>
        </authorList>
    </citation>
    <scope>NUCLEOTIDE SEQUENCE [LARGE SCALE GENOMIC DNA]</scope>
    <source>
        <strain evidence="9">DSM 15567 / CIP 107919 / 50-1 BON</strain>
    </source>
</reference>
<gene>
    <name evidence="8" type="ordered locus">Mahau_0678</name>
</gene>
<dbReference type="HOGENOM" id="CLU_010363_2_1_9"/>
<dbReference type="NCBIfam" id="TIGR00360">
    <property type="entry name" value="ComEC_N-term"/>
    <property type="match status" value="1"/>
</dbReference>
<protein>
    <submittedName>
        <fullName evidence="8">DNA internalization-related competence protein ComEC/Rec2</fullName>
    </submittedName>
</protein>
<dbReference type="SUPFAM" id="SSF56281">
    <property type="entry name" value="Metallo-hydrolase/oxidoreductase"/>
    <property type="match status" value="1"/>
</dbReference>
<accession>F4A0K2</accession>
<evidence type="ECO:0000313" key="9">
    <source>
        <dbReference type="Proteomes" id="UP000008457"/>
    </source>
</evidence>
<feature type="transmembrane region" description="Helical" evidence="6">
    <location>
        <begin position="465"/>
        <end position="483"/>
    </location>
</feature>
<feature type="transmembrane region" description="Helical" evidence="6">
    <location>
        <begin position="437"/>
        <end position="459"/>
    </location>
</feature>
<evidence type="ECO:0000313" key="8">
    <source>
        <dbReference type="EMBL" id="AEE95881.1"/>
    </source>
</evidence>
<organism evidence="8 9">
    <name type="scientific">Mahella australiensis (strain DSM 15567 / CIP 107919 / 50-1 BON)</name>
    <dbReference type="NCBI Taxonomy" id="697281"/>
    <lineage>
        <taxon>Bacteria</taxon>
        <taxon>Bacillati</taxon>
        <taxon>Bacillota</taxon>
        <taxon>Clostridia</taxon>
        <taxon>Thermoanaerobacterales</taxon>
        <taxon>Thermoanaerobacterales Family IV. Incertae Sedis</taxon>
        <taxon>Mahella</taxon>
    </lineage>
</organism>